<keyword evidence="5" id="KW-0472">Membrane</keyword>
<dbReference type="AlphaFoldDB" id="A0A4T0TDN3"/>
<feature type="transmembrane region" description="Helical" evidence="5">
    <location>
        <begin position="139"/>
        <end position="156"/>
    </location>
</feature>
<dbReference type="Pfam" id="PF11970">
    <property type="entry name" value="GPR_Gpa2_C"/>
    <property type="match status" value="1"/>
</dbReference>
<reference evidence="7 8" key="1">
    <citation type="submission" date="2019-03" db="EMBL/GenBank/DDBJ databases">
        <title>Sequencing 25 genomes of Wallemia mellicola.</title>
        <authorList>
            <person name="Gostincar C."/>
        </authorList>
    </citation>
    <scope>NUCLEOTIDE SEQUENCE [LARGE SCALE GENOMIC DNA]</scope>
    <source>
        <strain evidence="7 8">EXF-757</strain>
    </source>
</reference>
<evidence type="ECO:0000256" key="1">
    <source>
        <dbReference type="ARBA" id="ARBA00004123"/>
    </source>
</evidence>
<dbReference type="GO" id="GO:0005634">
    <property type="term" value="C:nucleus"/>
    <property type="evidence" value="ECO:0007669"/>
    <property type="project" value="UniProtKB-SubCell"/>
</dbReference>
<keyword evidence="2" id="KW-0805">Transcription regulation</keyword>
<feature type="transmembrane region" description="Helical" evidence="5">
    <location>
        <begin position="168"/>
        <end position="189"/>
    </location>
</feature>
<evidence type="ECO:0000313" key="8">
    <source>
        <dbReference type="Proteomes" id="UP000310708"/>
    </source>
</evidence>
<evidence type="ECO:0000313" key="7">
    <source>
        <dbReference type="EMBL" id="TIC63299.1"/>
    </source>
</evidence>
<comment type="caution">
    <text evidence="7">The sequence shown here is derived from an EMBL/GenBank/DDBJ whole genome shotgun (WGS) entry which is preliminary data.</text>
</comment>
<keyword evidence="4" id="KW-0539">Nucleus</keyword>
<dbReference type="InterPro" id="IPR047288">
    <property type="entry name" value="Tudor_SGF29_rpt1"/>
</dbReference>
<accession>A0A4T0TDN3</accession>
<dbReference type="PANTHER" id="PTHR21539">
    <property type="entry name" value="SAGA-ASSOCIATED FACTOR 29"/>
    <property type="match status" value="1"/>
</dbReference>
<dbReference type="InterPro" id="IPR047287">
    <property type="entry name" value="Tudor_SGF29_rpt2"/>
</dbReference>
<name>A0A4T0TDN3_9BASI</name>
<evidence type="ECO:0000259" key="6">
    <source>
        <dbReference type="PROSITE" id="PS51518"/>
    </source>
</evidence>
<keyword evidence="5" id="KW-1133">Transmembrane helix</keyword>
<evidence type="ECO:0000256" key="3">
    <source>
        <dbReference type="ARBA" id="ARBA00023163"/>
    </source>
</evidence>
<dbReference type="CDD" id="cd20394">
    <property type="entry name" value="Tudor_SGF29_rpt2"/>
    <property type="match status" value="1"/>
</dbReference>
<gene>
    <name evidence="7" type="ORF">E3Q01_03422</name>
</gene>
<dbReference type="PANTHER" id="PTHR21539:SF0">
    <property type="entry name" value="SAGA-ASSOCIATED FACTOR 29"/>
    <property type="match status" value="1"/>
</dbReference>
<dbReference type="EMBL" id="SPRX01000050">
    <property type="protein sequence ID" value="TIC63299.1"/>
    <property type="molecule type" value="Genomic_DNA"/>
</dbReference>
<feature type="transmembrane region" description="Helical" evidence="5">
    <location>
        <begin position="256"/>
        <end position="279"/>
    </location>
</feature>
<feature type="domain" description="SGF29 C-terminal" evidence="6">
    <location>
        <begin position="367"/>
        <end position="503"/>
    </location>
</feature>
<evidence type="ECO:0000256" key="4">
    <source>
        <dbReference type="ARBA" id="ARBA00023242"/>
    </source>
</evidence>
<protein>
    <recommendedName>
        <fullName evidence="6">SGF29 C-terminal domain-containing protein</fullName>
    </recommendedName>
</protein>
<keyword evidence="5" id="KW-0812">Transmembrane</keyword>
<dbReference type="Gene3D" id="2.30.30.140">
    <property type="match status" value="1"/>
</dbReference>
<sequence length="503" mass="56122">MDAIIGFPLDKRSNWTPGNVDETWDNYFQPYHEKVGLGFVSTVGLISALMTFGLLSYILWHAKFNYDARHPPSVVAANGSLPTFINSAPGAYLVSLFVSHFIYGVGFAIGFQWAATQYISVGPLCDVQGTFLQIGDLGYAFWSGAIAYHTFNLLYFRQSPPNWVNKGILTLCWILQIILPIIGPAAVAYPNRLYDYSGGTWCWISGNSNDEEAIYIGTKVRRKARSLLIYPLVYAILLTPVSIVKIGSMAGWRSPFWLACLSGVMIASSGWLDVLLFLYTRRAFLQEARRAARIRSKSRGQDDMRLGVDGPNNLEEALGLGGVQAKIELNRLDNGAETEQFERSLGNQSDQLKEFIGVLQLEIEKLNGLLQNYNKPIAFKLPENNNSNEDQWILAKILNFIDQSTLNVQDVEPSEDGSPGQVWRTSSNSIINLPSLSSLDKQGHHHSINSLVLGLYPDTTSFYKAIVIKSPDSNNHQYLLRFEDDDAPFQTVSSEFVVNLPKN</sequence>
<keyword evidence="3" id="KW-0804">Transcription</keyword>
<evidence type="ECO:0000256" key="5">
    <source>
        <dbReference type="SAM" id="Phobius"/>
    </source>
</evidence>
<organism evidence="7 8">
    <name type="scientific">Wallemia mellicola</name>
    <dbReference type="NCBI Taxonomy" id="1708541"/>
    <lineage>
        <taxon>Eukaryota</taxon>
        <taxon>Fungi</taxon>
        <taxon>Dikarya</taxon>
        <taxon>Basidiomycota</taxon>
        <taxon>Wallemiomycotina</taxon>
        <taxon>Wallemiomycetes</taxon>
        <taxon>Wallemiales</taxon>
        <taxon>Wallemiaceae</taxon>
        <taxon>Wallemia</taxon>
    </lineage>
</organism>
<dbReference type="InterPro" id="IPR022596">
    <property type="entry name" value="GPR1/2/3_C"/>
</dbReference>
<comment type="subcellular location">
    <subcellularLocation>
        <location evidence="1">Nucleus</location>
    </subcellularLocation>
</comment>
<dbReference type="GO" id="GO:0000124">
    <property type="term" value="C:SAGA complex"/>
    <property type="evidence" value="ECO:0007669"/>
    <property type="project" value="InterPro"/>
</dbReference>
<dbReference type="Gene3D" id="1.20.1070.10">
    <property type="entry name" value="Rhodopsin 7-helix transmembrane proteins"/>
    <property type="match status" value="1"/>
</dbReference>
<feature type="transmembrane region" description="Helical" evidence="5">
    <location>
        <begin position="35"/>
        <end position="60"/>
    </location>
</feature>
<dbReference type="Proteomes" id="UP000310708">
    <property type="component" value="Unassembled WGS sequence"/>
</dbReference>
<evidence type="ECO:0000256" key="2">
    <source>
        <dbReference type="ARBA" id="ARBA00023015"/>
    </source>
</evidence>
<dbReference type="InterPro" id="IPR010750">
    <property type="entry name" value="SGF29_tudor-like_dom"/>
</dbReference>
<feature type="transmembrane region" description="Helical" evidence="5">
    <location>
        <begin position="91"/>
        <end position="114"/>
    </location>
</feature>
<feature type="transmembrane region" description="Helical" evidence="5">
    <location>
        <begin position="227"/>
        <end position="244"/>
    </location>
</feature>
<dbReference type="InterPro" id="IPR037802">
    <property type="entry name" value="SGF29"/>
</dbReference>
<dbReference type="PROSITE" id="PS51518">
    <property type="entry name" value="SGF29_C"/>
    <property type="match status" value="1"/>
</dbReference>
<dbReference type="CDD" id="cd20393">
    <property type="entry name" value="Tudor_SGF29_rpt1"/>
    <property type="match status" value="1"/>
</dbReference>
<dbReference type="Pfam" id="PF07039">
    <property type="entry name" value="SGF29_Tudor"/>
    <property type="match status" value="1"/>
</dbReference>
<proteinExistence type="predicted"/>